<comment type="caution">
    <text evidence="2">The sequence shown here is derived from an EMBL/GenBank/DDBJ whole genome shotgun (WGS) entry which is preliminary data.</text>
</comment>
<feature type="transmembrane region" description="Helical" evidence="1">
    <location>
        <begin position="86"/>
        <end position="105"/>
    </location>
</feature>
<evidence type="ECO:0000256" key="1">
    <source>
        <dbReference type="SAM" id="Phobius"/>
    </source>
</evidence>
<dbReference type="InterPro" id="IPR006750">
    <property type="entry name" value="YdcZ"/>
</dbReference>
<evidence type="ECO:0000313" key="2">
    <source>
        <dbReference type="EMBL" id="HIS64900.1"/>
    </source>
</evidence>
<evidence type="ECO:0000313" key="3">
    <source>
        <dbReference type="Proteomes" id="UP000886741"/>
    </source>
</evidence>
<dbReference type="PANTHER" id="PTHR34821">
    <property type="entry name" value="INNER MEMBRANE PROTEIN YDCZ"/>
    <property type="match status" value="1"/>
</dbReference>
<reference evidence="2" key="2">
    <citation type="journal article" date="2021" name="PeerJ">
        <title>Extensive microbial diversity within the chicken gut microbiome revealed by metagenomics and culture.</title>
        <authorList>
            <person name="Gilroy R."/>
            <person name="Ravi A."/>
            <person name="Getino M."/>
            <person name="Pursley I."/>
            <person name="Horton D.L."/>
            <person name="Alikhan N.F."/>
            <person name="Baker D."/>
            <person name="Gharbi K."/>
            <person name="Hall N."/>
            <person name="Watson M."/>
            <person name="Adriaenssens E.M."/>
            <person name="Foster-Nyarko E."/>
            <person name="Jarju S."/>
            <person name="Secka A."/>
            <person name="Antonio M."/>
            <person name="Oren A."/>
            <person name="Chaudhuri R.R."/>
            <person name="La Ragione R."/>
            <person name="Hildebrand F."/>
            <person name="Pallen M.J."/>
        </authorList>
    </citation>
    <scope>NUCLEOTIDE SEQUENCE</scope>
    <source>
        <strain evidence="2">ChiBcec16-1751</strain>
    </source>
</reference>
<dbReference type="Proteomes" id="UP000886741">
    <property type="component" value="Unassembled WGS sequence"/>
</dbReference>
<feature type="transmembrane region" description="Helical" evidence="1">
    <location>
        <begin position="30"/>
        <end position="49"/>
    </location>
</feature>
<feature type="transmembrane region" description="Helical" evidence="1">
    <location>
        <begin position="262"/>
        <end position="282"/>
    </location>
</feature>
<sequence length="289" mass="29995">MDTILSLLTGVVIAVMILWNGQLTAGYGNYAAAVIIHVVGTVFSGVLCLAGRRKVFAKAPFWAYLGGAIGVLSTLFNNYAFGHITMTSIVALGLLGQTITSVLLDRFGWLGAPKRRVDRSVAVALISAPVGIFLMLDGSVSQSILAVLLSLGAGVTVVLSRMVNARLASETSPLAGSFVNHLVGLPICAVLLLLVGQWTTPAAGTMEPWMYCGGMLGVTTVLLFNITVPRVSAFRLTLLSFVGQVFTGVALDVALGQTASAASFRGGLVIAAGLLVSQLLGARKSSEKA</sequence>
<dbReference type="Pfam" id="PF04657">
    <property type="entry name" value="DMT_YdcZ"/>
    <property type="match status" value="2"/>
</dbReference>
<name>A0A9D1JT19_9FIRM</name>
<feature type="transmembrane region" description="Helical" evidence="1">
    <location>
        <begin position="208"/>
        <end position="226"/>
    </location>
</feature>
<feature type="transmembrane region" description="Helical" evidence="1">
    <location>
        <begin position="61"/>
        <end position="80"/>
    </location>
</feature>
<proteinExistence type="predicted"/>
<organism evidence="2 3">
    <name type="scientific">Candidatus Avoscillospira avistercoris</name>
    <dbReference type="NCBI Taxonomy" id="2840707"/>
    <lineage>
        <taxon>Bacteria</taxon>
        <taxon>Bacillati</taxon>
        <taxon>Bacillota</taxon>
        <taxon>Clostridia</taxon>
        <taxon>Eubacteriales</taxon>
        <taxon>Oscillospiraceae</taxon>
        <taxon>Oscillospiraceae incertae sedis</taxon>
        <taxon>Candidatus Avoscillospira</taxon>
    </lineage>
</organism>
<keyword evidence="1" id="KW-0472">Membrane</keyword>
<feature type="transmembrane region" description="Helical" evidence="1">
    <location>
        <begin position="142"/>
        <end position="162"/>
    </location>
</feature>
<feature type="transmembrane region" description="Helical" evidence="1">
    <location>
        <begin position="238"/>
        <end position="256"/>
    </location>
</feature>
<accession>A0A9D1JT19</accession>
<feature type="transmembrane region" description="Helical" evidence="1">
    <location>
        <begin position="174"/>
        <end position="196"/>
    </location>
</feature>
<gene>
    <name evidence="2" type="ORF">IAA83_05970</name>
</gene>
<dbReference type="GO" id="GO:0005886">
    <property type="term" value="C:plasma membrane"/>
    <property type="evidence" value="ECO:0007669"/>
    <property type="project" value="TreeGrafter"/>
</dbReference>
<keyword evidence="1" id="KW-1133">Transmembrane helix</keyword>
<keyword evidence="1" id="KW-0812">Transmembrane</keyword>
<dbReference type="AlphaFoldDB" id="A0A9D1JT19"/>
<protein>
    <submittedName>
        <fullName evidence="2">DMT family transporter</fullName>
    </submittedName>
</protein>
<reference evidence="2" key="1">
    <citation type="submission" date="2020-10" db="EMBL/GenBank/DDBJ databases">
        <authorList>
            <person name="Gilroy R."/>
        </authorList>
    </citation>
    <scope>NUCLEOTIDE SEQUENCE</scope>
    <source>
        <strain evidence="2">ChiBcec16-1751</strain>
    </source>
</reference>
<dbReference type="PANTHER" id="PTHR34821:SF2">
    <property type="entry name" value="INNER MEMBRANE PROTEIN YDCZ"/>
    <property type="match status" value="1"/>
</dbReference>
<dbReference type="EMBL" id="DVJJ01000089">
    <property type="protein sequence ID" value="HIS64900.1"/>
    <property type="molecule type" value="Genomic_DNA"/>
</dbReference>